<organism evidence="2 3">
    <name type="scientific">Pseudomonas orientalis</name>
    <dbReference type="NCBI Taxonomy" id="76758"/>
    <lineage>
        <taxon>Bacteria</taxon>
        <taxon>Pseudomonadati</taxon>
        <taxon>Pseudomonadota</taxon>
        <taxon>Gammaproteobacteria</taxon>
        <taxon>Pseudomonadales</taxon>
        <taxon>Pseudomonadaceae</taxon>
        <taxon>Pseudomonas</taxon>
    </lineage>
</organism>
<keyword evidence="1" id="KW-1133">Transmembrane helix</keyword>
<protein>
    <submittedName>
        <fullName evidence="2">DUF3742 family protein</fullName>
    </submittedName>
</protein>
<dbReference type="Pfam" id="PF12553">
    <property type="entry name" value="DUF3742"/>
    <property type="match status" value="1"/>
</dbReference>
<dbReference type="RefSeq" id="WP_065935718.1">
    <property type="nucleotide sequence ID" value="NZ_SGFE01000036.1"/>
</dbReference>
<reference evidence="2 3" key="1">
    <citation type="submission" date="2019-02" db="EMBL/GenBank/DDBJ databases">
        <title>Pseudomonas spp from wheat grain.</title>
        <authorList>
            <person name="Cho G.-S."/>
            <person name="Franz C.M.A.P."/>
        </authorList>
    </citation>
    <scope>NUCLEOTIDE SEQUENCE [LARGE SCALE GENOMIC DNA]</scope>
    <source>
        <strain evidence="2 3">133NRW</strain>
    </source>
</reference>
<evidence type="ECO:0000256" key="1">
    <source>
        <dbReference type="SAM" id="Phobius"/>
    </source>
</evidence>
<evidence type="ECO:0000313" key="3">
    <source>
        <dbReference type="Proteomes" id="UP000293369"/>
    </source>
</evidence>
<evidence type="ECO:0000313" key="2">
    <source>
        <dbReference type="EMBL" id="RZI30368.1"/>
    </source>
</evidence>
<keyword evidence="1" id="KW-0812">Transmembrane</keyword>
<dbReference type="AlphaFoldDB" id="A0A4Q7CY09"/>
<keyword evidence="1" id="KW-0472">Membrane</keyword>
<dbReference type="Proteomes" id="UP000293369">
    <property type="component" value="Unassembled WGS sequence"/>
</dbReference>
<feature type="transmembrane region" description="Helical" evidence="1">
    <location>
        <begin position="38"/>
        <end position="69"/>
    </location>
</feature>
<gene>
    <name evidence="2" type="ORF">EUX57_17915</name>
</gene>
<proteinExistence type="predicted"/>
<dbReference type="EMBL" id="SGFE01000036">
    <property type="protein sequence ID" value="RZI30368.1"/>
    <property type="molecule type" value="Genomic_DNA"/>
</dbReference>
<comment type="caution">
    <text evidence="2">The sequence shown here is derived from an EMBL/GenBank/DDBJ whole genome shotgun (WGS) entry which is preliminary data.</text>
</comment>
<sequence length="114" mass="12470">MTTQTSQGVASRLGYGLGQAVRLVWCSQNRTLRWVKRLAVALVLLYFSVGMFHWIASVFMGVLVTVLILHAIVKGDSSILDGQHGAVESEDGFRYGLSGYGQYSNGARIDSDDE</sequence>
<accession>A0A4Q7CY09</accession>
<dbReference type="InterPro" id="IPR022213">
    <property type="entry name" value="DUF3742"/>
</dbReference>
<name>A0A4Q7CY09_9PSED</name>